<proteinExistence type="predicted"/>
<dbReference type="Proteomes" id="UP001190700">
    <property type="component" value="Unassembled WGS sequence"/>
</dbReference>
<evidence type="ECO:0000313" key="1">
    <source>
        <dbReference type="EMBL" id="KAK3270694.1"/>
    </source>
</evidence>
<protein>
    <submittedName>
        <fullName evidence="1">Uncharacterized protein</fullName>
    </submittedName>
</protein>
<gene>
    <name evidence="1" type="ORF">CYMTET_20922</name>
</gene>
<reference evidence="1 2" key="1">
    <citation type="journal article" date="2015" name="Genome Biol. Evol.">
        <title>Comparative Genomics of a Bacterivorous Green Alga Reveals Evolutionary Causalities and Consequences of Phago-Mixotrophic Mode of Nutrition.</title>
        <authorList>
            <person name="Burns J.A."/>
            <person name="Paasch A."/>
            <person name="Narechania A."/>
            <person name="Kim E."/>
        </authorList>
    </citation>
    <scope>NUCLEOTIDE SEQUENCE [LARGE SCALE GENOMIC DNA]</scope>
    <source>
        <strain evidence="1 2">PLY_AMNH</strain>
    </source>
</reference>
<comment type="caution">
    <text evidence="1">The sequence shown here is derived from an EMBL/GenBank/DDBJ whole genome shotgun (WGS) entry which is preliminary data.</text>
</comment>
<evidence type="ECO:0000313" key="2">
    <source>
        <dbReference type="Proteomes" id="UP001190700"/>
    </source>
</evidence>
<dbReference type="EMBL" id="LGRX02010249">
    <property type="protein sequence ID" value="KAK3270694.1"/>
    <property type="molecule type" value="Genomic_DNA"/>
</dbReference>
<sequence>MVALERMWVNPADVEAYKLFWLIPRLALQPGAGREHRQELQEQALELGALLVALLKDGLHASVRSIACEEALWSLMATDMRKQHAQAFGGRFCGRQQEGKHSKLRAAQAEAIEQDFPELWAPTDLAYGVEVNHGRGWLRDAAPVASQMGCRVRKGNGGEG</sequence>
<dbReference type="AlphaFoldDB" id="A0AAE0L3R2"/>
<name>A0AAE0L3R2_9CHLO</name>
<keyword evidence="2" id="KW-1185">Reference proteome</keyword>
<accession>A0AAE0L3R2</accession>
<organism evidence="1 2">
    <name type="scientific">Cymbomonas tetramitiformis</name>
    <dbReference type="NCBI Taxonomy" id="36881"/>
    <lineage>
        <taxon>Eukaryota</taxon>
        <taxon>Viridiplantae</taxon>
        <taxon>Chlorophyta</taxon>
        <taxon>Pyramimonadophyceae</taxon>
        <taxon>Pyramimonadales</taxon>
        <taxon>Pyramimonadaceae</taxon>
        <taxon>Cymbomonas</taxon>
    </lineage>
</organism>